<evidence type="ECO:0000259" key="3">
    <source>
        <dbReference type="PROSITE" id="PS50994"/>
    </source>
</evidence>
<dbReference type="Pfam" id="PF18701">
    <property type="entry name" value="DUF5641"/>
    <property type="match status" value="1"/>
</dbReference>
<dbReference type="GO" id="GO:0015074">
    <property type="term" value="P:DNA integration"/>
    <property type="evidence" value="ECO:0007669"/>
    <property type="project" value="InterPro"/>
</dbReference>
<protein>
    <recommendedName>
        <fullName evidence="3">Integrase catalytic domain-containing protein</fullName>
    </recommendedName>
</protein>
<dbReference type="PROSITE" id="PS50994">
    <property type="entry name" value="INTEGRASE"/>
    <property type="match status" value="1"/>
</dbReference>
<keyword evidence="5" id="KW-1185">Reference proteome</keyword>
<evidence type="ECO:0000313" key="4">
    <source>
        <dbReference type="EMBL" id="CAG2227316.1"/>
    </source>
</evidence>
<feature type="chain" id="PRO_5035729534" description="Integrase catalytic domain-containing protein" evidence="2">
    <location>
        <begin position="22"/>
        <end position="587"/>
    </location>
</feature>
<dbReference type="Proteomes" id="UP000683360">
    <property type="component" value="Unassembled WGS sequence"/>
</dbReference>
<reference evidence="4" key="1">
    <citation type="submission" date="2021-03" db="EMBL/GenBank/DDBJ databases">
        <authorList>
            <person name="Bekaert M."/>
        </authorList>
    </citation>
    <scope>NUCLEOTIDE SEQUENCE</scope>
</reference>
<sequence>MHRKHSVYVVFVFFIVCKAESNNENQKRRLDDLEKVVKLIQQQNQRLEETVKFQQTEIRELRMQLSMINDEHNKDYKIVSRSDLNKIIKETVLKVSLENVLLNSNDSETGSLDYKQQFLSRKPDTEIELHDDDISNKLGIKFWLHGPEFLLKDSYEWPKPKAVSTVDEQDIEIKRVVMINSTTTDSIRDIITYFSNWQVLQRTVAWLIRFKKYCIRRFLKRDDEIKTDSLNADELQEATRYILIHVQQESFLNEIKMIEKQNPVKKDSRLASLNPVMHDGLLRVKGRLNLSLSKCPVIIPNSHHVTTLIIRSFHEQNGHTGMAQVLASLREKYWILKGPSTVRTVLNSRRGIPEKVYSDNGTNLVSGESELRKYIDQWNKTKISSYMSHKDINWTFNPPNASHRGGVWERMIRTTRKILRALANEQLLTDEQLLTFMAEAERIVNDRPITAVSNDSRDLPVLTPNMLLLMKNNTSIPQGVFDEKDVYAKRWWKQIQYLANVFWRRWLREYLPTLQQRNKWQREQRDVKIDDIVIVADDHTSRGQWPLGRVIEVIRSRDSLIRSCVIKTKESKFLRPVTKLCILECSQ</sequence>
<dbReference type="AlphaFoldDB" id="A0A8S3T9M8"/>
<dbReference type="InterPro" id="IPR012337">
    <property type="entry name" value="RNaseH-like_sf"/>
</dbReference>
<accession>A0A8S3T9M8</accession>
<dbReference type="GO" id="GO:0003676">
    <property type="term" value="F:nucleic acid binding"/>
    <property type="evidence" value="ECO:0007669"/>
    <property type="project" value="InterPro"/>
</dbReference>
<dbReference type="InterPro" id="IPR001584">
    <property type="entry name" value="Integrase_cat-core"/>
</dbReference>
<dbReference type="OrthoDB" id="6138997at2759"/>
<proteinExistence type="predicted"/>
<keyword evidence="2" id="KW-0732">Signal</keyword>
<comment type="caution">
    <text evidence="4">The sequence shown here is derived from an EMBL/GenBank/DDBJ whole genome shotgun (WGS) entry which is preliminary data.</text>
</comment>
<gene>
    <name evidence="4" type="ORF">MEDL_40350</name>
</gene>
<dbReference type="SUPFAM" id="SSF53098">
    <property type="entry name" value="Ribonuclease H-like"/>
    <property type="match status" value="1"/>
</dbReference>
<feature type="signal peptide" evidence="2">
    <location>
        <begin position="1"/>
        <end position="21"/>
    </location>
</feature>
<dbReference type="EMBL" id="CAJPWZ010001960">
    <property type="protein sequence ID" value="CAG2227316.1"/>
    <property type="molecule type" value="Genomic_DNA"/>
</dbReference>
<evidence type="ECO:0000313" key="5">
    <source>
        <dbReference type="Proteomes" id="UP000683360"/>
    </source>
</evidence>
<dbReference type="InterPro" id="IPR036397">
    <property type="entry name" value="RNaseH_sf"/>
</dbReference>
<dbReference type="InterPro" id="IPR040676">
    <property type="entry name" value="DUF5641"/>
</dbReference>
<evidence type="ECO:0000256" key="2">
    <source>
        <dbReference type="SAM" id="SignalP"/>
    </source>
</evidence>
<feature type="coiled-coil region" evidence="1">
    <location>
        <begin position="23"/>
        <end position="71"/>
    </location>
</feature>
<evidence type="ECO:0000256" key="1">
    <source>
        <dbReference type="SAM" id="Coils"/>
    </source>
</evidence>
<name>A0A8S3T9M8_MYTED</name>
<feature type="domain" description="Integrase catalytic" evidence="3">
    <location>
        <begin position="346"/>
        <end position="472"/>
    </location>
</feature>
<organism evidence="4 5">
    <name type="scientific">Mytilus edulis</name>
    <name type="common">Blue mussel</name>
    <dbReference type="NCBI Taxonomy" id="6550"/>
    <lineage>
        <taxon>Eukaryota</taxon>
        <taxon>Metazoa</taxon>
        <taxon>Spiralia</taxon>
        <taxon>Lophotrochozoa</taxon>
        <taxon>Mollusca</taxon>
        <taxon>Bivalvia</taxon>
        <taxon>Autobranchia</taxon>
        <taxon>Pteriomorphia</taxon>
        <taxon>Mytilida</taxon>
        <taxon>Mytiloidea</taxon>
        <taxon>Mytilidae</taxon>
        <taxon>Mytilinae</taxon>
        <taxon>Mytilus</taxon>
    </lineage>
</organism>
<dbReference type="PANTHER" id="PTHR47331">
    <property type="entry name" value="PHD-TYPE DOMAIN-CONTAINING PROTEIN"/>
    <property type="match status" value="1"/>
</dbReference>
<dbReference type="Gene3D" id="3.30.420.10">
    <property type="entry name" value="Ribonuclease H-like superfamily/Ribonuclease H"/>
    <property type="match status" value="1"/>
</dbReference>
<keyword evidence="1" id="KW-0175">Coiled coil</keyword>
<dbReference type="PANTHER" id="PTHR47331:SF1">
    <property type="entry name" value="GAG-LIKE PROTEIN"/>
    <property type="match status" value="1"/>
</dbReference>